<feature type="region of interest" description="Disordered" evidence="1">
    <location>
        <begin position="1"/>
        <end position="61"/>
    </location>
</feature>
<reference evidence="2" key="1">
    <citation type="submission" date="2021-04" db="EMBL/GenBank/DDBJ databases">
        <title>Draft genome of Fusarium avenaceum strain F156N33, isolated from an atmospheric sample in Virginia.</title>
        <authorList>
            <person name="Yang S."/>
            <person name="Vinatzer B.A."/>
            <person name="Coleman J."/>
        </authorList>
    </citation>
    <scope>NUCLEOTIDE SEQUENCE</scope>
    <source>
        <strain evidence="2">F156N33</strain>
    </source>
</reference>
<name>A0A9P7H8L8_9HYPO</name>
<feature type="compositionally biased region" description="Basic and acidic residues" evidence="1">
    <location>
        <begin position="13"/>
        <end position="25"/>
    </location>
</feature>
<dbReference type="Proteomes" id="UP000782241">
    <property type="component" value="Unassembled WGS sequence"/>
</dbReference>
<accession>A0A9P7H8L8</accession>
<dbReference type="AlphaFoldDB" id="A0A9P7H8L8"/>
<comment type="caution">
    <text evidence="2">The sequence shown here is derived from an EMBL/GenBank/DDBJ whole genome shotgun (WGS) entry which is preliminary data.</text>
</comment>
<feature type="region of interest" description="Disordered" evidence="1">
    <location>
        <begin position="726"/>
        <end position="748"/>
    </location>
</feature>
<proteinExistence type="predicted"/>
<evidence type="ECO:0000313" key="2">
    <source>
        <dbReference type="EMBL" id="KAG5663814.1"/>
    </source>
</evidence>
<organism evidence="2 3">
    <name type="scientific">Fusarium avenaceum</name>
    <dbReference type="NCBI Taxonomy" id="40199"/>
    <lineage>
        <taxon>Eukaryota</taxon>
        <taxon>Fungi</taxon>
        <taxon>Dikarya</taxon>
        <taxon>Ascomycota</taxon>
        <taxon>Pezizomycotina</taxon>
        <taxon>Sordariomycetes</taxon>
        <taxon>Hypocreomycetidae</taxon>
        <taxon>Hypocreales</taxon>
        <taxon>Nectriaceae</taxon>
        <taxon>Fusarium</taxon>
        <taxon>Fusarium tricinctum species complex</taxon>
    </lineage>
</organism>
<protein>
    <submittedName>
        <fullName evidence="2">Uncharacterized protein</fullName>
    </submittedName>
</protein>
<gene>
    <name evidence="2" type="ORF">KAF25_006399</name>
</gene>
<sequence>MAKRRHKRTANKPKIDNHPKKDIKMPKNRRQRGNKANKANNNKDAQKQTEPVKPAPGDCITKYGSKEARRALEERGYHPLVTKKDMEVIKLEMLDKCDDAISKPTRDQFMAGMLPRFRGIYANTNMLITDTESKSSLAENETSEPISSRLRLFDGRQPPGQLLGELFASQGIKRLQLFAVADPKGFNAMSQGISIWDFATSGFHGKPCGHVFLCLTPHRSQNTFEQSPAISELERKSRAQVCRLIASVRSNCGPTEPYWVHENWRDEEELQTEARDDSPEVKCESAKWGRTLVRMIQSLPDTNHLWRDVEKAVDPLPDMHYYMSKQVAAKCIFDLLRSIFARTSLLRVLHFHRTPLLDRRLIAIILRACPYVTAIGIYECPLIHFSDIICLLDLIHEVNLERDKQGLSRVESFDFYPRYHAGMPYISRDVDENCTYGLLWKHQNNNVVQRGVLAILLHAVLKSRRMGLGLLMDHDAAFMTYLSNVPLFPRIVLNFLDGLYRYLDVQKADPDNCNALKQALYDMSKAIRISLEPLDKDWPNYYMKQMGIGLVFCSSCGYELLPEFYIGEELRQQPHQRTCCACYLQFWMDREKDHQKIPSRDLMSVFYPDWEPKAFNVDAPLLREGRELLRMGTRKSIRDPEPSIQILPDGEQYVPSFTIEFVRDNKDYENSLQGLPDLKTLLLEKGLREQKMSTVALCADTDRTVALLLRAEYPEREGSRLAFAKTRKDGAAPDHYDESQGLAPNRNKMLNGGTQITYGWYQATRDGVEMDQAGH</sequence>
<evidence type="ECO:0000256" key="1">
    <source>
        <dbReference type="SAM" id="MobiDB-lite"/>
    </source>
</evidence>
<feature type="compositionally biased region" description="Basic residues" evidence="1">
    <location>
        <begin position="26"/>
        <end position="35"/>
    </location>
</feature>
<keyword evidence="3" id="KW-1185">Reference proteome</keyword>
<evidence type="ECO:0000313" key="3">
    <source>
        <dbReference type="Proteomes" id="UP000782241"/>
    </source>
</evidence>
<feature type="compositionally biased region" description="Basic and acidic residues" evidence="1">
    <location>
        <begin position="726"/>
        <end position="738"/>
    </location>
</feature>
<dbReference type="EMBL" id="JAGPUO010000003">
    <property type="protein sequence ID" value="KAG5663814.1"/>
    <property type="molecule type" value="Genomic_DNA"/>
</dbReference>
<feature type="compositionally biased region" description="Basic residues" evidence="1">
    <location>
        <begin position="1"/>
        <end position="11"/>
    </location>
</feature>